<accession>A0A1Y2C273</accession>
<name>A0A1Y2C273_9FUNG</name>
<organism evidence="1 2">
    <name type="scientific">Rhizoclosmatium globosum</name>
    <dbReference type="NCBI Taxonomy" id="329046"/>
    <lineage>
        <taxon>Eukaryota</taxon>
        <taxon>Fungi</taxon>
        <taxon>Fungi incertae sedis</taxon>
        <taxon>Chytridiomycota</taxon>
        <taxon>Chytridiomycota incertae sedis</taxon>
        <taxon>Chytridiomycetes</taxon>
        <taxon>Chytridiales</taxon>
        <taxon>Chytriomycetaceae</taxon>
        <taxon>Rhizoclosmatium</taxon>
    </lineage>
</organism>
<dbReference type="AlphaFoldDB" id="A0A1Y2C273"/>
<gene>
    <name evidence="1" type="ORF">BCR33DRAFT_787206</name>
</gene>
<evidence type="ECO:0000313" key="2">
    <source>
        <dbReference type="Proteomes" id="UP000193642"/>
    </source>
</evidence>
<sequence>MSSFSPASFESPPDLDRFATLPTPLSRFIPDAAIKESANESTSVFNISLIFTASHTGLPPKQRKYFSEIVEKKWFTSYDEACIMAVLQYIYTAPVINRFSLVNLRLLIKERLALKQTVQELMFRLATIEMEKDESVQSKPQVITSGLPPFGKRRRDSESLAPKEDKLKKVDILPSNVKVETSTTLNNQPTTPAGFLVPPIEQDFRFSTSGYQTMSPSFIILLLSHF</sequence>
<evidence type="ECO:0000313" key="1">
    <source>
        <dbReference type="EMBL" id="ORY40977.1"/>
    </source>
</evidence>
<proteinExistence type="predicted"/>
<dbReference type="EMBL" id="MCGO01000033">
    <property type="protein sequence ID" value="ORY40977.1"/>
    <property type="molecule type" value="Genomic_DNA"/>
</dbReference>
<dbReference type="Proteomes" id="UP000193642">
    <property type="component" value="Unassembled WGS sequence"/>
</dbReference>
<protein>
    <submittedName>
        <fullName evidence="1">Uncharacterized protein</fullName>
    </submittedName>
</protein>
<keyword evidence="2" id="KW-1185">Reference proteome</keyword>
<reference evidence="1 2" key="1">
    <citation type="submission" date="2016-07" db="EMBL/GenBank/DDBJ databases">
        <title>Pervasive Adenine N6-methylation of Active Genes in Fungi.</title>
        <authorList>
            <consortium name="DOE Joint Genome Institute"/>
            <person name="Mondo S.J."/>
            <person name="Dannebaum R.O."/>
            <person name="Kuo R.C."/>
            <person name="Labutti K."/>
            <person name="Haridas S."/>
            <person name="Kuo A."/>
            <person name="Salamov A."/>
            <person name="Ahrendt S.R."/>
            <person name="Lipzen A."/>
            <person name="Sullivan W."/>
            <person name="Andreopoulos W.B."/>
            <person name="Clum A."/>
            <person name="Lindquist E."/>
            <person name="Daum C."/>
            <person name="Ramamoorthy G.K."/>
            <person name="Gryganskyi A."/>
            <person name="Culley D."/>
            <person name="Magnuson J.K."/>
            <person name="James T.Y."/>
            <person name="O'Malley M.A."/>
            <person name="Stajich J.E."/>
            <person name="Spatafora J.W."/>
            <person name="Visel A."/>
            <person name="Grigoriev I.V."/>
        </authorList>
    </citation>
    <scope>NUCLEOTIDE SEQUENCE [LARGE SCALE GENOMIC DNA]</scope>
    <source>
        <strain evidence="1 2">JEL800</strain>
    </source>
</reference>
<comment type="caution">
    <text evidence="1">The sequence shown here is derived from an EMBL/GenBank/DDBJ whole genome shotgun (WGS) entry which is preliminary data.</text>
</comment>